<gene>
    <name evidence="2" type="ORF">DES53_101924</name>
</gene>
<dbReference type="Pfam" id="PF05050">
    <property type="entry name" value="Methyltransf_21"/>
    <property type="match status" value="1"/>
</dbReference>
<dbReference type="InterPro" id="IPR052514">
    <property type="entry name" value="SAM-dependent_MTase"/>
</dbReference>
<dbReference type="GO" id="GO:0008168">
    <property type="term" value="F:methyltransferase activity"/>
    <property type="evidence" value="ECO:0007669"/>
    <property type="project" value="UniProtKB-KW"/>
</dbReference>
<dbReference type="Proteomes" id="UP000253426">
    <property type="component" value="Unassembled WGS sequence"/>
</dbReference>
<reference evidence="2 3" key="1">
    <citation type="submission" date="2018-06" db="EMBL/GenBank/DDBJ databases">
        <title>Genomic Encyclopedia of Type Strains, Phase IV (KMG-IV): sequencing the most valuable type-strain genomes for metagenomic binning, comparative biology and taxonomic classification.</title>
        <authorList>
            <person name="Goeker M."/>
        </authorList>
    </citation>
    <scope>NUCLEOTIDE SEQUENCE [LARGE SCALE GENOMIC DNA]</scope>
    <source>
        <strain evidence="2 3">DSM 25532</strain>
    </source>
</reference>
<dbReference type="GO" id="GO:0032259">
    <property type="term" value="P:methylation"/>
    <property type="evidence" value="ECO:0007669"/>
    <property type="project" value="UniProtKB-KW"/>
</dbReference>
<dbReference type="SUPFAM" id="SSF53335">
    <property type="entry name" value="S-adenosyl-L-methionine-dependent methyltransferases"/>
    <property type="match status" value="1"/>
</dbReference>
<dbReference type="RefSeq" id="WP_113956998.1">
    <property type="nucleotide sequence ID" value="NZ_QNRR01000001.1"/>
</dbReference>
<keyword evidence="2" id="KW-0808">Transferase</keyword>
<dbReference type="AlphaFoldDB" id="A0A366HX30"/>
<dbReference type="InterPro" id="IPR006342">
    <property type="entry name" value="FkbM_mtfrase"/>
</dbReference>
<evidence type="ECO:0000313" key="2">
    <source>
        <dbReference type="EMBL" id="RBP48124.1"/>
    </source>
</evidence>
<evidence type="ECO:0000313" key="3">
    <source>
        <dbReference type="Proteomes" id="UP000253426"/>
    </source>
</evidence>
<accession>A0A366HX30</accession>
<evidence type="ECO:0000259" key="1">
    <source>
        <dbReference type="Pfam" id="PF05050"/>
    </source>
</evidence>
<dbReference type="PANTHER" id="PTHR34203">
    <property type="entry name" value="METHYLTRANSFERASE, FKBM FAMILY PROTEIN"/>
    <property type="match status" value="1"/>
</dbReference>
<keyword evidence="3" id="KW-1185">Reference proteome</keyword>
<dbReference type="OrthoDB" id="5329963at2"/>
<protein>
    <submittedName>
        <fullName evidence="2">FkbM family methyltransferase</fullName>
    </submittedName>
</protein>
<organism evidence="2 3">
    <name type="scientific">Roseimicrobium gellanilyticum</name>
    <dbReference type="NCBI Taxonomy" id="748857"/>
    <lineage>
        <taxon>Bacteria</taxon>
        <taxon>Pseudomonadati</taxon>
        <taxon>Verrucomicrobiota</taxon>
        <taxon>Verrucomicrobiia</taxon>
        <taxon>Verrucomicrobiales</taxon>
        <taxon>Verrucomicrobiaceae</taxon>
        <taxon>Roseimicrobium</taxon>
    </lineage>
</organism>
<dbReference type="Gene3D" id="3.40.50.150">
    <property type="entry name" value="Vaccinia Virus protein VP39"/>
    <property type="match status" value="1"/>
</dbReference>
<dbReference type="InterPro" id="IPR029063">
    <property type="entry name" value="SAM-dependent_MTases_sf"/>
</dbReference>
<dbReference type="NCBIfam" id="TIGR01444">
    <property type="entry name" value="fkbM_fam"/>
    <property type="match status" value="1"/>
</dbReference>
<sequence length="265" mass="29870">MQRIKDHIAHLRLRAKGYFPYFGAKIFSPPNSILFQRVRREGVFERVVSQRMQHLARPDTWFFDVGANLGLMSVPVLANNPRVKAVSIEPSPNSFPYLSKTREASAFRDRWNVVSKAVSNTKGVVDFVLADSGNSAFEGMKNTGRVDMTRTISVETIPLDDIWVEFGRPEVSLIKIDVEGAECLVLQGAEALLKQCRPMIILEWTPANLGAYGLAVEDLLTFATERGYRLFDLENILPIPDAAHLRLLCQVRQENFLLVPLDRAL</sequence>
<comment type="caution">
    <text evidence="2">The sequence shown here is derived from an EMBL/GenBank/DDBJ whole genome shotgun (WGS) entry which is preliminary data.</text>
</comment>
<dbReference type="EMBL" id="QNRR01000001">
    <property type="protein sequence ID" value="RBP48124.1"/>
    <property type="molecule type" value="Genomic_DNA"/>
</dbReference>
<dbReference type="PANTHER" id="PTHR34203:SF15">
    <property type="entry name" value="SLL1173 PROTEIN"/>
    <property type="match status" value="1"/>
</dbReference>
<name>A0A366HX30_9BACT</name>
<proteinExistence type="predicted"/>
<feature type="domain" description="Methyltransferase FkbM" evidence="1">
    <location>
        <begin position="64"/>
        <end position="230"/>
    </location>
</feature>
<keyword evidence="2" id="KW-0489">Methyltransferase</keyword>